<organism evidence="2 3">
    <name type="scientific">Candidatus Afipia apatlaquensis</name>
    <dbReference type="NCBI Taxonomy" id="2712852"/>
    <lineage>
        <taxon>Bacteria</taxon>
        <taxon>Pseudomonadati</taxon>
        <taxon>Pseudomonadota</taxon>
        <taxon>Alphaproteobacteria</taxon>
        <taxon>Hyphomicrobiales</taxon>
        <taxon>Nitrobacteraceae</taxon>
        <taxon>Afipia</taxon>
    </lineage>
</organism>
<protein>
    <submittedName>
        <fullName evidence="2">Uncharacterized protein</fullName>
    </submittedName>
</protein>
<keyword evidence="3" id="KW-1185">Reference proteome</keyword>
<evidence type="ECO:0000256" key="1">
    <source>
        <dbReference type="SAM" id="MobiDB-lite"/>
    </source>
</evidence>
<sequence length="108" mass="11976">MAVLYLLQGVKPTKVLILHYSFQGHIETMAWEEEAKGAVVKRRPNWSSPSEYIRDVRSKSPGNPDSGSIGSPSIGSDVKFPGPGRRAWAQDKLAANSVRLSHRAPHRR</sequence>
<reference evidence="2" key="1">
    <citation type="submission" date="2020-02" db="EMBL/GenBank/DDBJ databases">
        <title>Draft genome sequence of Candidatus Afipia apatlaquensis IBT-C3, a potential strain for decolorization of textile dyes.</title>
        <authorList>
            <person name="Sanchez-Reyes A."/>
            <person name="Breton-Deval L."/>
            <person name="Mangelson H."/>
            <person name="Sanchez-Flores A."/>
        </authorList>
    </citation>
    <scope>NUCLEOTIDE SEQUENCE [LARGE SCALE GENOMIC DNA]</scope>
    <source>
        <strain evidence="2">IBT-C3</strain>
    </source>
</reference>
<name>A0A7C9VM54_9BRAD</name>
<proteinExistence type="predicted"/>
<accession>A0A7C9VM54</accession>
<dbReference type="Proteomes" id="UP000480266">
    <property type="component" value="Unassembled WGS sequence"/>
</dbReference>
<feature type="compositionally biased region" description="Low complexity" evidence="1">
    <location>
        <begin position="60"/>
        <end position="77"/>
    </location>
</feature>
<evidence type="ECO:0000313" key="2">
    <source>
        <dbReference type="EMBL" id="NGX98330.1"/>
    </source>
</evidence>
<gene>
    <name evidence="2" type="ORF">G4V63_24935</name>
</gene>
<comment type="caution">
    <text evidence="2">The sequence shown here is derived from an EMBL/GenBank/DDBJ whole genome shotgun (WGS) entry which is preliminary data.</text>
</comment>
<evidence type="ECO:0000313" key="3">
    <source>
        <dbReference type="Proteomes" id="UP000480266"/>
    </source>
</evidence>
<dbReference type="EMBL" id="JAAMRR010001265">
    <property type="protein sequence ID" value="NGX98330.1"/>
    <property type="molecule type" value="Genomic_DNA"/>
</dbReference>
<feature type="region of interest" description="Disordered" evidence="1">
    <location>
        <begin position="38"/>
        <end position="86"/>
    </location>
</feature>
<dbReference type="AlphaFoldDB" id="A0A7C9VM54"/>